<feature type="signal peptide" evidence="6">
    <location>
        <begin position="1"/>
        <end position="15"/>
    </location>
</feature>
<dbReference type="SUPFAM" id="SSF53955">
    <property type="entry name" value="Lysozyme-like"/>
    <property type="match status" value="1"/>
</dbReference>
<dbReference type="SMART" id="SM00263">
    <property type="entry name" value="LYZ1"/>
    <property type="match status" value="1"/>
</dbReference>
<evidence type="ECO:0000259" key="7">
    <source>
        <dbReference type="PROSITE" id="PS00128"/>
    </source>
</evidence>
<dbReference type="PANTHER" id="PTHR11407:SF63">
    <property type="entry name" value="LYSOZYME C"/>
    <property type="match status" value="1"/>
</dbReference>
<evidence type="ECO:0000313" key="9">
    <source>
        <dbReference type="Proteomes" id="UP000829720"/>
    </source>
</evidence>
<dbReference type="OrthoDB" id="17373at2759"/>
<keyword evidence="9" id="KW-1185">Reference proteome</keyword>
<gene>
    <name evidence="8" type="ORF">AGOR_G00014170</name>
</gene>
<sequence>MRALVFLFLVAAANAKVFTQCEIAKVFKNAGMDGYRGRTGTISLDDWVCTAYHESRYKTDAFNDRNRDGTKDYGIFQINNHWWCTDGHPSHNGCKISCSSLLNDDISDDIRCAKQVAREQGIVAWNGWKDFCKGKDISHFTRDCGL</sequence>
<dbReference type="FunFam" id="1.10.530.10:FF:000001">
    <property type="entry name" value="Lysozyme C"/>
    <property type="match status" value="1"/>
</dbReference>
<keyword evidence="6" id="KW-0732">Signal</keyword>
<dbReference type="InterPro" id="IPR019799">
    <property type="entry name" value="Glyco_hydro_22_CS"/>
</dbReference>
<dbReference type="PROSITE" id="PS00128">
    <property type="entry name" value="GLYCOSYL_HYDROL_F22_1"/>
    <property type="match status" value="1"/>
</dbReference>
<dbReference type="GO" id="GO:0042742">
    <property type="term" value="P:defense response to bacterium"/>
    <property type="evidence" value="ECO:0007669"/>
    <property type="project" value="UniProtKB-KW"/>
</dbReference>
<keyword evidence="3" id="KW-0929">Antimicrobial</keyword>
<keyword evidence="3" id="KW-0081">Bacteriolytic enzyme</keyword>
<dbReference type="PANTHER" id="PTHR11407">
    <property type="entry name" value="LYSOZYME C"/>
    <property type="match status" value="1"/>
</dbReference>
<dbReference type="PRINTS" id="PR00137">
    <property type="entry name" value="LYSOZYME"/>
</dbReference>
<dbReference type="EC" id="3.2.1.17" evidence="2"/>
<dbReference type="CDD" id="cd16897">
    <property type="entry name" value="LYZ_C"/>
    <property type="match status" value="1"/>
</dbReference>
<dbReference type="Proteomes" id="UP000829720">
    <property type="component" value="Unassembled WGS sequence"/>
</dbReference>
<evidence type="ECO:0000313" key="8">
    <source>
        <dbReference type="EMBL" id="KAI1905249.1"/>
    </source>
</evidence>
<dbReference type="GO" id="GO:0003796">
    <property type="term" value="F:lysozyme activity"/>
    <property type="evidence" value="ECO:0007669"/>
    <property type="project" value="UniProtKB-EC"/>
</dbReference>
<evidence type="ECO:0000256" key="6">
    <source>
        <dbReference type="SAM" id="SignalP"/>
    </source>
</evidence>
<dbReference type="AlphaFoldDB" id="A0A8T3E730"/>
<dbReference type="Pfam" id="PF00062">
    <property type="entry name" value="Lys"/>
    <property type="match status" value="1"/>
</dbReference>
<evidence type="ECO:0000256" key="5">
    <source>
        <dbReference type="RuleBase" id="RU004440"/>
    </source>
</evidence>
<dbReference type="PROSITE" id="PS51348">
    <property type="entry name" value="GLYCOSYL_HYDROL_F22_2"/>
    <property type="match status" value="1"/>
</dbReference>
<dbReference type="Gene3D" id="1.10.530.10">
    <property type="match status" value="1"/>
</dbReference>
<organism evidence="8 9">
    <name type="scientific">Albula goreensis</name>
    <dbReference type="NCBI Taxonomy" id="1534307"/>
    <lineage>
        <taxon>Eukaryota</taxon>
        <taxon>Metazoa</taxon>
        <taxon>Chordata</taxon>
        <taxon>Craniata</taxon>
        <taxon>Vertebrata</taxon>
        <taxon>Euteleostomi</taxon>
        <taxon>Actinopterygii</taxon>
        <taxon>Neopterygii</taxon>
        <taxon>Teleostei</taxon>
        <taxon>Albuliformes</taxon>
        <taxon>Albulidae</taxon>
        <taxon>Albula</taxon>
    </lineage>
</organism>
<proteinExistence type="inferred from homology"/>
<dbReference type="InterPro" id="IPR023346">
    <property type="entry name" value="Lysozyme-like_dom_sf"/>
</dbReference>
<evidence type="ECO:0000256" key="1">
    <source>
        <dbReference type="ARBA" id="ARBA00010859"/>
    </source>
</evidence>
<feature type="chain" id="PRO_5035770512" description="lysozyme" evidence="6">
    <location>
        <begin position="16"/>
        <end position="146"/>
    </location>
</feature>
<evidence type="ECO:0000256" key="3">
    <source>
        <dbReference type="ARBA" id="ARBA00022638"/>
    </source>
</evidence>
<dbReference type="InterPro" id="IPR000974">
    <property type="entry name" value="Glyco_hydro_22_lys"/>
</dbReference>
<evidence type="ECO:0000256" key="2">
    <source>
        <dbReference type="ARBA" id="ARBA00012732"/>
    </source>
</evidence>
<dbReference type="GO" id="GO:0031640">
    <property type="term" value="P:killing of cells of another organism"/>
    <property type="evidence" value="ECO:0007669"/>
    <property type="project" value="UniProtKB-KW"/>
</dbReference>
<dbReference type="PRINTS" id="PR00135">
    <property type="entry name" value="LYZLACT"/>
</dbReference>
<comment type="similarity">
    <text evidence="1 5">Belongs to the glycosyl hydrolase 22 family.</text>
</comment>
<reference evidence="8" key="1">
    <citation type="submission" date="2021-01" db="EMBL/GenBank/DDBJ databases">
        <authorList>
            <person name="Zahm M."/>
            <person name="Roques C."/>
            <person name="Cabau C."/>
            <person name="Klopp C."/>
            <person name="Donnadieu C."/>
            <person name="Jouanno E."/>
            <person name="Lampietro C."/>
            <person name="Louis A."/>
            <person name="Herpin A."/>
            <person name="Echchiki A."/>
            <person name="Berthelot C."/>
            <person name="Parey E."/>
            <person name="Roest-Crollius H."/>
            <person name="Braasch I."/>
            <person name="Postlethwait J."/>
            <person name="Bobe J."/>
            <person name="Montfort J."/>
            <person name="Bouchez O."/>
            <person name="Begum T."/>
            <person name="Mejri S."/>
            <person name="Adams A."/>
            <person name="Chen W.-J."/>
            <person name="Guiguen Y."/>
        </authorList>
    </citation>
    <scope>NUCLEOTIDE SEQUENCE</scope>
    <source>
        <tissue evidence="8">Blood</tissue>
    </source>
</reference>
<accession>A0A8T3E730</accession>
<dbReference type="InterPro" id="IPR001916">
    <property type="entry name" value="Glyco_hydro_22"/>
</dbReference>
<feature type="domain" description="Glycosyl hydrolases family 22 (GH22)" evidence="7">
    <location>
        <begin position="94"/>
        <end position="112"/>
    </location>
</feature>
<evidence type="ECO:0000256" key="4">
    <source>
        <dbReference type="ARBA" id="ARBA00023157"/>
    </source>
</evidence>
<keyword evidence="4" id="KW-1015">Disulfide bond</keyword>
<dbReference type="EMBL" id="JAERUA010000001">
    <property type="protein sequence ID" value="KAI1905249.1"/>
    <property type="molecule type" value="Genomic_DNA"/>
</dbReference>
<protein>
    <recommendedName>
        <fullName evidence="2">lysozyme</fullName>
        <ecNumber evidence="2">3.2.1.17</ecNumber>
    </recommendedName>
</protein>
<name>A0A8T3E730_9TELE</name>
<comment type="caution">
    <text evidence="8">The sequence shown here is derived from an EMBL/GenBank/DDBJ whole genome shotgun (WGS) entry which is preliminary data.</text>
</comment>